<evidence type="ECO:0000256" key="3">
    <source>
        <dbReference type="ARBA" id="ARBA00022763"/>
    </source>
</evidence>
<dbReference type="InterPro" id="IPR020667">
    <property type="entry name" value="DNA_mismatch_repair_MutL"/>
</dbReference>
<dbReference type="Gene3D" id="3.30.1540.20">
    <property type="entry name" value="MutL, C-terminal domain, dimerisation subdomain"/>
    <property type="match status" value="1"/>
</dbReference>
<accession>A0A2U8QW20</accession>
<dbReference type="RefSeq" id="WP_109569683.1">
    <property type="nucleotide sequence ID" value="NZ_CP029463.1"/>
</dbReference>
<dbReference type="GO" id="GO:0140664">
    <property type="term" value="F:ATP-dependent DNA damage sensor activity"/>
    <property type="evidence" value="ECO:0007669"/>
    <property type="project" value="InterPro"/>
</dbReference>
<sequence>MSSIIQLLPDHVANQIAAGEVVQRPASVVKELLENAIDAKATDIKLVVKDAGKTLIQVIDNGMGMSVTDARLCFERHATSKIRHAEDLFDLHTKGFRGEALASIAAIAHVELKTKRDQEELGTHIVIEGSKFVAQDAAVLPKGTSFLVKNLFFNIPARRNFLKSDTVEMRHVIDEFQRVALAHPSIYFTLIHNGSEMFNLPPSNYRQRIVNLLGGKTNEKLVPVTEDTEIVKISGFIGKPEFAKKNRNEQFFFVNDRFIKSAYLHHAIMSAYEGLLKEGNQPSYFLYLQVPPNTIDINIHPTKTEIKFDDEQSLYAILRSAVKHSLGQFNVAPVLDFERDPNLDTPYDYRSKESEMPLIQVDSNFNPFADGATTTVAKKSSGGGSYSSNPFPKKETTSWESLYVDLKSDTEEVASISFESEEVTGNLFQHEEKEEEIASKTYQFHKKYIISSIKSGMLVVDQNKAHQRVLYEQYLANITVQSASSQQLLFPLELYFSFEEMELLKELKPSLENTGFIFDKMDKERVLISGIPVTVQESEVSIVLEELISNLQNEVPENTFSLNDGIAKSMAKSLAVKTGTLLTEREQENLVNALFACKEPNVSPFNRPTFVTLSVEDLDKKFTL</sequence>
<dbReference type="EMBL" id="CP029463">
    <property type="protein sequence ID" value="AWM14323.1"/>
    <property type="molecule type" value="Genomic_DNA"/>
</dbReference>
<keyword evidence="4 5" id="KW-0234">DNA repair</keyword>
<dbReference type="CDD" id="cd16926">
    <property type="entry name" value="HATPase_MutL-MLH-PMS-like"/>
    <property type="match status" value="1"/>
</dbReference>
<feature type="domain" description="MutL C-terminal dimerisation" evidence="6">
    <location>
        <begin position="440"/>
        <end position="582"/>
    </location>
</feature>
<dbReference type="SMART" id="SM00853">
    <property type="entry name" value="MutL_C"/>
    <property type="match status" value="1"/>
</dbReference>
<dbReference type="AlphaFoldDB" id="A0A2U8QW20"/>
<dbReference type="GO" id="GO:0032300">
    <property type="term" value="C:mismatch repair complex"/>
    <property type="evidence" value="ECO:0007669"/>
    <property type="project" value="InterPro"/>
</dbReference>
<dbReference type="InterPro" id="IPR014790">
    <property type="entry name" value="MutL_C"/>
</dbReference>
<dbReference type="PROSITE" id="PS00058">
    <property type="entry name" value="DNA_MISMATCH_REPAIR_1"/>
    <property type="match status" value="1"/>
</dbReference>
<dbReference type="InterPro" id="IPR020568">
    <property type="entry name" value="Ribosomal_Su5_D2-typ_SF"/>
</dbReference>
<dbReference type="Proteomes" id="UP000245429">
    <property type="component" value="Chromosome"/>
</dbReference>
<evidence type="ECO:0000313" key="8">
    <source>
        <dbReference type="EMBL" id="AWM14323.1"/>
    </source>
</evidence>
<dbReference type="InterPro" id="IPR038973">
    <property type="entry name" value="MutL/Mlh/Pms-like"/>
</dbReference>
<evidence type="ECO:0000256" key="2">
    <source>
        <dbReference type="ARBA" id="ARBA00021975"/>
    </source>
</evidence>
<dbReference type="GO" id="GO:0005524">
    <property type="term" value="F:ATP binding"/>
    <property type="evidence" value="ECO:0007669"/>
    <property type="project" value="InterPro"/>
</dbReference>
<keyword evidence="3 5" id="KW-0227">DNA damage</keyword>
<evidence type="ECO:0000259" key="6">
    <source>
        <dbReference type="SMART" id="SM00853"/>
    </source>
</evidence>
<dbReference type="InterPro" id="IPR036890">
    <property type="entry name" value="HATPase_C_sf"/>
</dbReference>
<evidence type="ECO:0000256" key="1">
    <source>
        <dbReference type="ARBA" id="ARBA00006082"/>
    </source>
</evidence>
<dbReference type="NCBIfam" id="TIGR00585">
    <property type="entry name" value="mutl"/>
    <property type="match status" value="1"/>
</dbReference>
<dbReference type="Pfam" id="PF13589">
    <property type="entry name" value="HATPase_c_3"/>
    <property type="match status" value="1"/>
</dbReference>
<dbReference type="SUPFAM" id="SSF55874">
    <property type="entry name" value="ATPase domain of HSP90 chaperone/DNA topoisomerase II/histidine kinase"/>
    <property type="match status" value="1"/>
</dbReference>
<dbReference type="SUPFAM" id="SSF54211">
    <property type="entry name" value="Ribosomal protein S5 domain 2-like"/>
    <property type="match status" value="1"/>
</dbReference>
<dbReference type="PANTHER" id="PTHR10073">
    <property type="entry name" value="DNA MISMATCH REPAIR PROTEIN MLH, PMS, MUTL"/>
    <property type="match status" value="1"/>
</dbReference>
<evidence type="ECO:0000256" key="5">
    <source>
        <dbReference type="HAMAP-Rule" id="MF_00149"/>
    </source>
</evidence>
<dbReference type="PANTHER" id="PTHR10073:SF12">
    <property type="entry name" value="DNA MISMATCH REPAIR PROTEIN MLH1"/>
    <property type="match status" value="1"/>
</dbReference>
<protein>
    <recommendedName>
        <fullName evidence="2 5">DNA mismatch repair protein MutL</fullName>
    </recommendedName>
</protein>
<comment type="similarity">
    <text evidence="1 5">Belongs to the DNA mismatch repair MutL/HexB family.</text>
</comment>
<dbReference type="Gene3D" id="3.30.1370.100">
    <property type="entry name" value="MutL, C-terminal domain, regulatory subdomain"/>
    <property type="match status" value="1"/>
</dbReference>
<dbReference type="InterPro" id="IPR014762">
    <property type="entry name" value="DNA_mismatch_repair_CS"/>
</dbReference>
<dbReference type="KEGG" id="fse:DI487_10970"/>
<dbReference type="Gene3D" id="3.30.565.10">
    <property type="entry name" value="Histidine kinase-like ATPase, C-terminal domain"/>
    <property type="match status" value="1"/>
</dbReference>
<dbReference type="InterPro" id="IPR014721">
    <property type="entry name" value="Ribsml_uS5_D2-typ_fold_subgr"/>
</dbReference>
<dbReference type="FunFam" id="3.30.565.10:FF:000003">
    <property type="entry name" value="DNA mismatch repair endonuclease MutL"/>
    <property type="match status" value="1"/>
</dbReference>
<keyword evidence="8" id="KW-0255">Endonuclease</keyword>
<dbReference type="GO" id="GO:0006298">
    <property type="term" value="P:mismatch repair"/>
    <property type="evidence" value="ECO:0007669"/>
    <property type="project" value="UniProtKB-UniRule"/>
</dbReference>
<evidence type="ECO:0000313" key="9">
    <source>
        <dbReference type="Proteomes" id="UP000245429"/>
    </source>
</evidence>
<dbReference type="GO" id="GO:0004519">
    <property type="term" value="F:endonuclease activity"/>
    <property type="evidence" value="ECO:0007669"/>
    <property type="project" value="UniProtKB-KW"/>
</dbReference>
<gene>
    <name evidence="5 8" type="primary">mutL</name>
    <name evidence="8" type="ORF">DI487_10970</name>
</gene>
<comment type="function">
    <text evidence="5">This protein is involved in the repair of mismatches in DNA. It is required for dam-dependent methyl-directed DNA mismatch repair. May act as a 'molecular matchmaker', a protein that promotes the formation of a stable complex between two or more DNA-binding proteins in an ATP-dependent manner without itself being part of a final effector complex.</text>
</comment>
<evidence type="ECO:0000256" key="4">
    <source>
        <dbReference type="ARBA" id="ARBA00023204"/>
    </source>
</evidence>
<dbReference type="SMART" id="SM01340">
    <property type="entry name" value="DNA_mis_repair"/>
    <property type="match status" value="1"/>
</dbReference>
<dbReference type="Pfam" id="PF01119">
    <property type="entry name" value="DNA_mis_repair"/>
    <property type="match status" value="1"/>
</dbReference>
<dbReference type="OrthoDB" id="9763467at2"/>
<dbReference type="InterPro" id="IPR002099">
    <property type="entry name" value="MutL/Mlh/PMS"/>
</dbReference>
<dbReference type="HAMAP" id="MF_00149">
    <property type="entry name" value="DNA_mis_repair"/>
    <property type="match status" value="1"/>
</dbReference>
<dbReference type="GO" id="GO:0030983">
    <property type="term" value="F:mismatched DNA binding"/>
    <property type="evidence" value="ECO:0007669"/>
    <property type="project" value="InterPro"/>
</dbReference>
<keyword evidence="9" id="KW-1185">Reference proteome</keyword>
<organism evidence="8 9">
    <name type="scientific">Flavobacterium sediminis</name>
    <dbReference type="NCBI Taxonomy" id="2201181"/>
    <lineage>
        <taxon>Bacteria</taxon>
        <taxon>Pseudomonadati</taxon>
        <taxon>Bacteroidota</taxon>
        <taxon>Flavobacteriia</taxon>
        <taxon>Flavobacteriales</taxon>
        <taxon>Flavobacteriaceae</taxon>
        <taxon>Flavobacterium</taxon>
    </lineage>
</organism>
<dbReference type="InterPro" id="IPR013507">
    <property type="entry name" value="DNA_mismatch_S5_2-like"/>
</dbReference>
<evidence type="ECO:0000259" key="7">
    <source>
        <dbReference type="SMART" id="SM01340"/>
    </source>
</evidence>
<name>A0A2U8QW20_9FLAO</name>
<dbReference type="SUPFAM" id="SSF118116">
    <property type="entry name" value="DNA mismatch repair protein MutL"/>
    <property type="match status" value="1"/>
</dbReference>
<dbReference type="GO" id="GO:0016887">
    <property type="term" value="F:ATP hydrolysis activity"/>
    <property type="evidence" value="ECO:0007669"/>
    <property type="project" value="InterPro"/>
</dbReference>
<dbReference type="InterPro" id="IPR042120">
    <property type="entry name" value="MutL_C_dimsub"/>
</dbReference>
<proteinExistence type="inferred from homology"/>
<dbReference type="Pfam" id="PF08676">
    <property type="entry name" value="MutL_C"/>
    <property type="match status" value="1"/>
</dbReference>
<keyword evidence="8" id="KW-0540">Nuclease</keyword>
<dbReference type="InterPro" id="IPR037198">
    <property type="entry name" value="MutL_C_sf"/>
</dbReference>
<feature type="domain" description="DNA mismatch repair protein S5" evidence="7">
    <location>
        <begin position="209"/>
        <end position="327"/>
    </location>
</feature>
<dbReference type="CDD" id="cd00782">
    <property type="entry name" value="MutL_Trans"/>
    <property type="match status" value="1"/>
</dbReference>
<keyword evidence="8" id="KW-0378">Hydrolase</keyword>
<dbReference type="InterPro" id="IPR042121">
    <property type="entry name" value="MutL_C_regsub"/>
</dbReference>
<dbReference type="Gene3D" id="3.30.230.10">
    <property type="match status" value="1"/>
</dbReference>
<reference evidence="8 9" key="1">
    <citation type="submission" date="2018-05" db="EMBL/GenBank/DDBJ databases">
        <title>Flavobacterium sp. MEBiC07310.</title>
        <authorList>
            <person name="Baek K."/>
        </authorList>
    </citation>
    <scope>NUCLEOTIDE SEQUENCE [LARGE SCALE GENOMIC DNA]</scope>
    <source>
        <strain evidence="8 9">MEBiC07310</strain>
    </source>
</reference>